<name>A0A8T0EQ27_ARGBR</name>
<proteinExistence type="predicted"/>
<comment type="caution">
    <text evidence="2">The sequence shown here is derived from an EMBL/GenBank/DDBJ whole genome shotgun (WGS) entry which is preliminary data.</text>
</comment>
<sequence>MLFVWITFGALQATLGLKFKDDSILELGSPCLPGTPCISPGQAFHPKKPQRPPKLIFKKSKSKDLCINNFFCTFQEEVKSSKILSDFFDYFNDLPAMEFCNGKYPEILDILTQIKTPNAEFVANEAIEAVAENYDKLSSDIVIQVYSNSLAKYLFTQGVLTPQNSVQLAKKYAKKMEEAANGNDSPYVALNEGYVGFIDSLGLFTPDKALLLALEYQNEWKMAAKPKRGI</sequence>
<protein>
    <submittedName>
        <fullName evidence="2">Uncharacterized protein</fullName>
    </submittedName>
</protein>
<feature type="chain" id="PRO_5035915798" evidence="1">
    <location>
        <begin position="17"/>
        <end position="230"/>
    </location>
</feature>
<evidence type="ECO:0000256" key="1">
    <source>
        <dbReference type="SAM" id="SignalP"/>
    </source>
</evidence>
<feature type="signal peptide" evidence="1">
    <location>
        <begin position="1"/>
        <end position="16"/>
    </location>
</feature>
<keyword evidence="3" id="KW-1185">Reference proteome</keyword>
<evidence type="ECO:0000313" key="3">
    <source>
        <dbReference type="Proteomes" id="UP000807504"/>
    </source>
</evidence>
<reference evidence="2" key="1">
    <citation type="journal article" date="2020" name="bioRxiv">
        <title>Chromosome-level reference genome of the European wasp spider Argiope bruennichi: a resource for studies on range expansion and evolutionary adaptation.</title>
        <authorList>
            <person name="Sheffer M.M."/>
            <person name="Hoppe A."/>
            <person name="Krehenwinkel H."/>
            <person name="Uhl G."/>
            <person name="Kuss A.W."/>
            <person name="Jensen L."/>
            <person name="Jensen C."/>
            <person name="Gillespie R.G."/>
            <person name="Hoff K.J."/>
            <person name="Prost S."/>
        </authorList>
    </citation>
    <scope>NUCLEOTIDE SEQUENCE</scope>
</reference>
<dbReference type="Proteomes" id="UP000807504">
    <property type="component" value="Unassembled WGS sequence"/>
</dbReference>
<dbReference type="AlphaFoldDB" id="A0A8T0EQ27"/>
<dbReference type="EMBL" id="JABXBU010002072">
    <property type="protein sequence ID" value="KAF8777384.1"/>
    <property type="molecule type" value="Genomic_DNA"/>
</dbReference>
<dbReference type="InterPro" id="IPR043070">
    <property type="entry name" value="Spidroin_repeat"/>
</dbReference>
<accession>A0A8T0EQ27</accession>
<evidence type="ECO:0000313" key="2">
    <source>
        <dbReference type="EMBL" id="KAF8777384.1"/>
    </source>
</evidence>
<keyword evidence="1" id="KW-0732">Signal</keyword>
<reference evidence="2" key="2">
    <citation type="submission" date="2020-06" db="EMBL/GenBank/DDBJ databases">
        <authorList>
            <person name="Sheffer M."/>
        </authorList>
    </citation>
    <scope>NUCLEOTIDE SEQUENCE</scope>
</reference>
<dbReference type="Gene3D" id="1.10.274.60">
    <property type="entry name" value="Spidroin, repetitive domain"/>
    <property type="match status" value="1"/>
</dbReference>
<gene>
    <name evidence="2" type="ORF">HNY73_014252</name>
</gene>
<organism evidence="2 3">
    <name type="scientific">Argiope bruennichi</name>
    <name type="common">Wasp spider</name>
    <name type="synonym">Aranea bruennichi</name>
    <dbReference type="NCBI Taxonomy" id="94029"/>
    <lineage>
        <taxon>Eukaryota</taxon>
        <taxon>Metazoa</taxon>
        <taxon>Ecdysozoa</taxon>
        <taxon>Arthropoda</taxon>
        <taxon>Chelicerata</taxon>
        <taxon>Arachnida</taxon>
        <taxon>Araneae</taxon>
        <taxon>Araneomorphae</taxon>
        <taxon>Entelegynae</taxon>
        <taxon>Araneoidea</taxon>
        <taxon>Araneidae</taxon>
        <taxon>Argiope</taxon>
    </lineage>
</organism>